<dbReference type="AlphaFoldDB" id="W9S4Y2"/>
<organism evidence="1 2">
    <name type="scientific">Morus notabilis</name>
    <dbReference type="NCBI Taxonomy" id="981085"/>
    <lineage>
        <taxon>Eukaryota</taxon>
        <taxon>Viridiplantae</taxon>
        <taxon>Streptophyta</taxon>
        <taxon>Embryophyta</taxon>
        <taxon>Tracheophyta</taxon>
        <taxon>Spermatophyta</taxon>
        <taxon>Magnoliopsida</taxon>
        <taxon>eudicotyledons</taxon>
        <taxon>Gunneridae</taxon>
        <taxon>Pentapetalae</taxon>
        <taxon>rosids</taxon>
        <taxon>fabids</taxon>
        <taxon>Rosales</taxon>
        <taxon>Moraceae</taxon>
        <taxon>Moreae</taxon>
        <taxon>Morus</taxon>
    </lineage>
</organism>
<dbReference type="EMBL" id="KE344994">
    <property type="protein sequence ID" value="EXB88730.1"/>
    <property type="molecule type" value="Genomic_DNA"/>
</dbReference>
<keyword evidence="2" id="KW-1185">Reference proteome</keyword>
<accession>W9S4Y2</accession>
<evidence type="ECO:0000313" key="2">
    <source>
        <dbReference type="Proteomes" id="UP000030645"/>
    </source>
</evidence>
<name>W9S4Y2_9ROSA</name>
<reference evidence="2" key="1">
    <citation type="submission" date="2013-01" db="EMBL/GenBank/DDBJ databases">
        <title>Draft Genome Sequence of a Mulberry Tree, Morus notabilis C.K. Schneid.</title>
        <authorList>
            <person name="He N."/>
            <person name="Zhao S."/>
        </authorList>
    </citation>
    <scope>NUCLEOTIDE SEQUENCE</scope>
</reference>
<dbReference type="Proteomes" id="UP000030645">
    <property type="component" value="Unassembled WGS sequence"/>
</dbReference>
<gene>
    <name evidence="1" type="ORF">L484_015420</name>
</gene>
<protein>
    <submittedName>
        <fullName evidence="1">Uncharacterized protein</fullName>
    </submittedName>
</protein>
<sequence length="97" mass="10756">MWMDGDDRGRFASGSSWGCGGRTALFVINGRPKSGLNKDDVVKNITYKEPLSAVDFTITGVGIEYLVSAVDCGGKRLDCRWRRDYRHREDVEAGLAL</sequence>
<proteinExistence type="predicted"/>
<evidence type="ECO:0000313" key="1">
    <source>
        <dbReference type="EMBL" id="EXB88730.1"/>
    </source>
</evidence>